<gene>
    <name evidence="2" type="ORF">AAAT05_08690</name>
</gene>
<feature type="transmembrane region" description="Helical" evidence="1">
    <location>
        <begin position="211"/>
        <end position="228"/>
    </location>
</feature>
<evidence type="ECO:0000256" key="1">
    <source>
        <dbReference type="SAM" id="Phobius"/>
    </source>
</evidence>
<proteinExistence type="predicted"/>
<evidence type="ECO:0000313" key="3">
    <source>
        <dbReference type="Proteomes" id="UP001478817"/>
    </source>
</evidence>
<keyword evidence="1" id="KW-0472">Membrane</keyword>
<feature type="transmembrane region" description="Helical" evidence="1">
    <location>
        <begin position="122"/>
        <end position="144"/>
    </location>
</feature>
<accession>A0ABV1IHN4</accession>
<feature type="transmembrane region" description="Helical" evidence="1">
    <location>
        <begin position="151"/>
        <end position="171"/>
    </location>
</feature>
<feature type="transmembrane region" description="Helical" evidence="1">
    <location>
        <begin position="177"/>
        <end position="199"/>
    </location>
</feature>
<feature type="transmembrane region" description="Helical" evidence="1">
    <location>
        <begin position="61"/>
        <end position="80"/>
    </location>
</feature>
<dbReference type="Proteomes" id="UP001478817">
    <property type="component" value="Unassembled WGS sequence"/>
</dbReference>
<protein>
    <submittedName>
        <fullName evidence="2">Uncharacterized protein</fullName>
    </submittedName>
</protein>
<comment type="caution">
    <text evidence="2">The sequence shown here is derived from an EMBL/GenBank/DDBJ whole genome shotgun (WGS) entry which is preliminary data.</text>
</comment>
<feature type="transmembrane region" description="Helical" evidence="1">
    <location>
        <begin position="282"/>
        <end position="305"/>
    </location>
</feature>
<reference evidence="2 3" key="1">
    <citation type="submission" date="2024-04" db="EMBL/GenBank/DDBJ databases">
        <title>Human intestinal bacterial collection.</title>
        <authorList>
            <person name="Pauvert C."/>
            <person name="Hitch T.C.A."/>
            <person name="Clavel T."/>
        </authorList>
    </citation>
    <scope>NUCLEOTIDE SEQUENCE [LARGE SCALE GENOMIC DNA]</scope>
    <source>
        <strain evidence="2 3">CLA-AA-H197</strain>
    </source>
</reference>
<evidence type="ECO:0000313" key="2">
    <source>
        <dbReference type="EMBL" id="MEQ2638413.1"/>
    </source>
</evidence>
<feature type="transmembrane region" description="Helical" evidence="1">
    <location>
        <begin position="92"/>
        <end position="116"/>
    </location>
</feature>
<dbReference type="EMBL" id="JBBNGS010000019">
    <property type="protein sequence ID" value="MEQ2638413.1"/>
    <property type="molecule type" value="Genomic_DNA"/>
</dbReference>
<name>A0ABV1IHN4_9ACTN</name>
<feature type="transmembrane region" description="Helical" evidence="1">
    <location>
        <begin position="364"/>
        <end position="384"/>
    </location>
</feature>
<feature type="transmembrane region" description="Helical" evidence="1">
    <location>
        <begin position="325"/>
        <end position="352"/>
    </location>
</feature>
<dbReference type="RefSeq" id="WP_349183113.1">
    <property type="nucleotide sequence ID" value="NZ_JBBNGS010000019.1"/>
</dbReference>
<sequence>MAQLGLTMTSVVTSACASLAVSCVLAYVGGLRLDGGAPTLCGLLALCAVLPSEGARDYAELLGVSLAVGVALLLLSIAPIRNKALSGIPAHLRVGMSALLGVLSVEFVLSLCGVVTVDSNGALGLVGIFDPAFVDASISLLATVTLRCSGVPAAGILGLCVATFAGIPLGLTQAPAGFLAAPDVTLIASSSSGLVAGAAHLLRGLFSARSLGLVLSLALCLLSTSDAQPEDASGRRSGQVLGALGMLASAFLGIPMLGLAAGQPKESRQRLLKEGTCLAASALVVACLSPLVACIPVSAAFGPLLACCLRPISRVAYIDLKDLGASVPVLAMVSCGLVSGSPAWGVAAGVLVDTCIRLGSGKARSLSSASLVLSLASLAFVLAATGL</sequence>
<feature type="transmembrane region" description="Helical" evidence="1">
    <location>
        <begin position="240"/>
        <end position="261"/>
    </location>
</feature>
<keyword evidence="1" id="KW-1133">Transmembrane helix</keyword>
<organism evidence="2 3">
    <name type="scientific">Paratractidigestivibacter faecalis</name>
    <dbReference type="NCBI Taxonomy" id="2292441"/>
    <lineage>
        <taxon>Bacteria</taxon>
        <taxon>Bacillati</taxon>
        <taxon>Actinomycetota</taxon>
        <taxon>Coriobacteriia</taxon>
        <taxon>Coriobacteriales</taxon>
        <taxon>Atopobiaceae</taxon>
        <taxon>Paratractidigestivibacter</taxon>
    </lineage>
</organism>
<keyword evidence="1" id="KW-0812">Transmembrane</keyword>
<keyword evidence="3" id="KW-1185">Reference proteome</keyword>